<sequence>MPKRTWKLKNAQRMDAAVAGTRFKGTATLGSRGDYRYPDELARWTKSFRESASESQGKTRAGMMPFVMLNGILYNFRRDPASSCLQEAACGKDTAAHPL</sequence>
<dbReference type="EMBL" id="JACEGQ020000018">
    <property type="protein sequence ID" value="KAH8482078.1"/>
    <property type="molecule type" value="Genomic_DNA"/>
</dbReference>
<proteinExistence type="predicted"/>
<dbReference type="Proteomes" id="UP000807159">
    <property type="component" value="Chromosome 18"/>
</dbReference>
<evidence type="ECO:0000313" key="2">
    <source>
        <dbReference type="Proteomes" id="UP000807159"/>
    </source>
</evidence>
<organism evidence="1 2">
    <name type="scientific">Populus deltoides</name>
    <name type="common">Eastern poplar</name>
    <name type="synonym">Eastern cottonwood</name>
    <dbReference type="NCBI Taxonomy" id="3696"/>
    <lineage>
        <taxon>Eukaryota</taxon>
        <taxon>Viridiplantae</taxon>
        <taxon>Streptophyta</taxon>
        <taxon>Embryophyta</taxon>
        <taxon>Tracheophyta</taxon>
        <taxon>Spermatophyta</taxon>
        <taxon>Magnoliopsida</taxon>
        <taxon>eudicotyledons</taxon>
        <taxon>Gunneridae</taxon>
        <taxon>Pentapetalae</taxon>
        <taxon>rosids</taxon>
        <taxon>fabids</taxon>
        <taxon>Malpighiales</taxon>
        <taxon>Salicaceae</taxon>
        <taxon>Saliceae</taxon>
        <taxon>Populus</taxon>
    </lineage>
</organism>
<reference evidence="1" key="1">
    <citation type="journal article" date="2021" name="J. Hered.">
        <title>Genome Assembly of Salicaceae Populus deltoides (Eastern Cottonwood) I-69 Based on Nanopore Sequencing and Hi-C Technologies.</title>
        <authorList>
            <person name="Bai S."/>
            <person name="Wu H."/>
            <person name="Zhang J."/>
            <person name="Pan Z."/>
            <person name="Zhao W."/>
            <person name="Li Z."/>
            <person name="Tong C."/>
        </authorList>
    </citation>
    <scope>NUCLEOTIDE SEQUENCE</scope>
    <source>
        <tissue evidence="1">Leaf</tissue>
    </source>
</reference>
<dbReference type="AlphaFoldDB" id="A0A8T2WMJ2"/>
<protein>
    <submittedName>
        <fullName evidence="1">Uncharacterized protein</fullName>
    </submittedName>
</protein>
<name>A0A8T2WMJ2_POPDE</name>
<keyword evidence="2" id="KW-1185">Reference proteome</keyword>
<gene>
    <name evidence="1" type="ORF">H0E87_029521</name>
</gene>
<accession>A0A8T2WMJ2</accession>
<evidence type="ECO:0000313" key="1">
    <source>
        <dbReference type="EMBL" id="KAH8482078.1"/>
    </source>
</evidence>
<comment type="caution">
    <text evidence="1">The sequence shown here is derived from an EMBL/GenBank/DDBJ whole genome shotgun (WGS) entry which is preliminary data.</text>
</comment>